<name>A0A1W1CQI0_9ZZZZ</name>
<feature type="domain" description="OmpR/PhoB-type" evidence="7">
    <location>
        <begin position="124"/>
        <end position="218"/>
    </location>
</feature>
<dbReference type="PANTHER" id="PTHR48111">
    <property type="entry name" value="REGULATOR OF RPOS"/>
    <property type="match status" value="1"/>
</dbReference>
<evidence type="ECO:0000313" key="8">
    <source>
        <dbReference type="EMBL" id="SFV67963.1"/>
    </source>
</evidence>
<dbReference type="GO" id="GO:0032993">
    <property type="term" value="C:protein-DNA complex"/>
    <property type="evidence" value="ECO:0007669"/>
    <property type="project" value="TreeGrafter"/>
</dbReference>
<keyword evidence="3" id="KW-0805">Transcription regulation</keyword>
<evidence type="ECO:0000256" key="2">
    <source>
        <dbReference type="ARBA" id="ARBA00023012"/>
    </source>
</evidence>
<dbReference type="Pfam" id="PF00072">
    <property type="entry name" value="Response_reg"/>
    <property type="match status" value="1"/>
</dbReference>
<dbReference type="SUPFAM" id="SSF46894">
    <property type="entry name" value="C-terminal effector domain of the bipartite response regulators"/>
    <property type="match status" value="1"/>
</dbReference>
<dbReference type="GO" id="GO:0000976">
    <property type="term" value="F:transcription cis-regulatory region binding"/>
    <property type="evidence" value="ECO:0007669"/>
    <property type="project" value="TreeGrafter"/>
</dbReference>
<dbReference type="InterPro" id="IPR011006">
    <property type="entry name" value="CheY-like_superfamily"/>
</dbReference>
<gene>
    <name evidence="8" type="ORF">MNB_SM-5-664</name>
</gene>
<organism evidence="8">
    <name type="scientific">hydrothermal vent metagenome</name>
    <dbReference type="NCBI Taxonomy" id="652676"/>
    <lineage>
        <taxon>unclassified sequences</taxon>
        <taxon>metagenomes</taxon>
        <taxon>ecological metagenomes</taxon>
    </lineage>
</organism>
<evidence type="ECO:0000256" key="3">
    <source>
        <dbReference type="ARBA" id="ARBA00023015"/>
    </source>
</evidence>
<keyword evidence="4" id="KW-0238">DNA-binding</keyword>
<protein>
    <submittedName>
        <fullName evidence="8">Phosphate regulon transcriptional regulatory protein PhoB (SphR)</fullName>
    </submittedName>
</protein>
<evidence type="ECO:0000259" key="7">
    <source>
        <dbReference type="PROSITE" id="PS51755"/>
    </source>
</evidence>
<dbReference type="AlphaFoldDB" id="A0A1W1CQI0"/>
<keyword evidence="2" id="KW-0902">Two-component regulatory system</keyword>
<evidence type="ECO:0000256" key="4">
    <source>
        <dbReference type="ARBA" id="ARBA00023125"/>
    </source>
</evidence>
<dbReference type="SMART" id="SM00448">
    <property type="entry name" value="REC"/>
    <property type="match status" value="1"/>
</dbReference>
<accession>A0A1W1CQI0</accession>
<reference evidence="8" key="1">
    <citation type="submission" date="2016-10" db="EMBL/GenBank/DDBJ databases">
        <authorList>
            <person name="de Groot N.N."/>
        </authorList>
    </citation>
    <scope>NUCLEOTIDE SEQUENCE</scope>
</reference>
<dbReference type="InterPro" id="IPR001789">
    <property type="entry name" value="Sig_transdc_resp-reg_receiver"/>
</dbReference>
<dbReference type="InterPro" id="IPR016032">
    <property type="entry name" value="Sig_transdc_resp-reg_C-effctor"/>
</dbReference>
<dbReference type="InterPro" id="IPR001867">
    <property type="entry name" value="OmpR/PhoB-type_DNA-bd"/>
</dbReference>
<feature type="domain" description="Response regulatory" evidence="6">
    <location>
        <begin position="2"/>
        <end position="116"/>
    </location>
</feature>
<dbReference type="PROSITE" id="PS50110">
    <property type="entry name" value="RESPONSE_REGULATORY"/>
    <property type="match status" value="1"/>
</dbReference>
<evidence type="ECO:0000259" key="6">
    <source>
        <dbReference type="PROSITE" id="PS50110"/>
    </source>
</evidence>
<dbReference type="PANTHER" id="PTHR48111:SF22">
    <property type="entry name" value="REGULATOR OF RPOS"/>
    <property type="match status" value="1"/>
</dbReference>
<dbReference type="Pfam" id="PF00486">
    <property type="entry name" value="Trans_reg_C"/>
    <property type="match status" value="1"/>
</dbReference>
<dbReference type="SUPFAM" id="SSF52172">
    <property type="entry name" value="CheY-like"/>
    <property type="match status" value="1"/>
</dbReference>
<evidence type="ECO:0000256" key="5">
    <source>
        <dbReference type="ARBA" id="ARBA00023163"/>
    </source>
</evidence>
<evidence type="ECO:0000256" key="1">
    <source>
        <dbReference type="ARBA" id="ARBA00022553"/>
    </source>
</evidence>
<dbReference type="GO" id="GO:0000156">
    <property type="term" value="F:phosphorelay response regulator activity"/>
    <property type="evidence" value="ECO:0007669"/>
    <property type="project" value="TreeGrafter"/>
</dbReference>
<dbReference type="InterPro" id="IPR039420">
    <property type="entry name" value="WalR-like"/>
</dbReference>
<dbReference type="Gene3D" id="6.10.250.690">
    <property type="match status" value="1"/>
</dbReference>
<dbReference type="SMART" id="SM00862">
    <property type="entry name" value="Trans_reg_C"/>
    <property type="match status" value="1"/>
</dbReference>
<dbReference type="Gene3D" id="3.40.50.2300">
    <property type="match status" value="1"/>
</dbReference>
<keyword evidence="5" id="KW-0804">Transcription</keyword>
<keyword evidence="1" id="KW-0597">Phosphoprotein</keyword>
<dbReference type="GO" id="GO:0006355">
    <property type="term" value="P:regulation of DNA-templated transcription"/>
    <property type="evidence" value="ECO:0007669"/>
    <property type="project" value="InterPro"/>
</dbReference>
<dbReference type="CDD" id="cd00383">
    <property type="entry name" value="trans_reg_C"/>
    <property type="match status" value="1"/>
</dbReference>
<dbReference type="PROSITE" id="PS51755">
    <property type="entry name" value="OMPR_PHOB"/>
    <property type="match status" value="1"/>
</dbReference>
<dbReference type="GO" id="GO:0005829">
    <property type="term" value="C:cytosol"/>
    <property type="evidence" value="ECO:0007669"/>
    <property type="project" value="TreeGrafter"/>
</dbReference>
<dbReference type="InterPro" id="IPR036388">
    <property type="entry name" value="WH-like_DNA-bd_sf"/>
</dbReference>
<dbReference type="EMBL" id="FPHH01000107">
    <property type="protein sequence ID" value="SFV67963.1"/>
    <property type="molecule type" value="Genomic_DNA"/>
</dbReference>
<sequence length="218" mass="24654">MKLLIIEDDENILSLLTRGFEEDDYIVDSAMDGKDGEYMALLNAYDVIISDWMLPSKSGIEVVQSLREKNITVPVIMLSAKGDIEDKIKGLKYGADDYLAKPFSFAELSARVEALHRRNSSKGLNLITLGTLSINTDTKTVTKDSQTIELTAKEYELLLFLIKNKNSYVSNSMIEEQLWNNQEYINSNVIQVTIYNLRKKLSKELIKSTRGLGYKIAV</sequence>
<dbReference type="Gene3D" id="1.10.10.10">
    <property type="entry name" value="Winged helix-like DNA-binding domain superfamily/Winged helix DNA-binding domain"/>
    <property type="match status" value="1"/>
</dbReference>
<proteinExistence type="predicted"/>